<accession>A0A0L0HEE4</accession>
<feature type="region of interest" description="Disordered" evidence="1">
    <location>
        <begin position="171"/>
        <end position="227"/>
    </location>
</feature>
<dbReference type="Proteomes" id="UP000053201">
    <property type="component" value="Unassembled WGS sequence"/>
</dbReference>
<gene>
    <name evidence="2" type="ORF">SPPG_05708</name>
</gene>
<feature type="compositionally biased region" description="Low complexity" evidence="1">
    <location>
        <begin position="171"/>
        <end position="182"/>
    </location>
</feature>
<evidence type="ECO:0000313" key="3">
    <source>
        <dbReference type="Proteomes" id="UP000053201"/>
    </source>
</evidence>
<sequence length="255" mass="28376">MSTPGQKKKLQLNVDVDPHHEMIHLPQNNDFPVNVLRYTYLPVKINYAISNLAPCWITIQLPRQASLRLHALQQSYILWHPDEISNRDMFSFINWTSQGYRNSMDPRMSGPPQIVPQTYQPFAIHRFTSPHNPEMNAYWRIGTVLSIPVVRATSLASYKRGSSSVHLIRAPSASEPPSARAAVSFTEGHPPTTLVSPSTSTEGLSPATAVVATPTSTENPSPAAPELNLPPVLTNLYGELDHELFAELYPGEWGF</sequence>
<keyword evidence="3" id="KW-1185">Reference proteome</keyword>
<dbReference type="EMBL" id="KQ257458">
    <property type="protein sequence ID" value="KNC99472.1"/>
    <property type="molecule type" value="Genomic_DNA"/>
</dbReference>
<reference evidence="2 3" key="1">
    <citation type="submission" date="2009-08" db="EMBL/GenBank/DDBJ databases">
        <title>The Genome Sequence of Spizellomyces punctatus strain DAOM BR117.</title>
        <authorList>
            <consortium name="The Broad Institute Genome Sequencing Platform"/>
            <person name="Russ C."/>
            <person name="Cuomo C."/>
            <person name="Shea T."/>
            <person name="Young S.K."/>
            <person name="Zeng Q."/>
            <person name="Koehrsen M."/>
            <person name="Haas B."/>
            <person name="Borodovsky M."/>
            <person name="Guigo R."/>
            <person name="Alvarado L."/>
            <person name="Berlin A."/>
            <person name="Bochicchio J."/>
            <person name="Borenstein D."/>
            <person name="Chapman S."/>
            <person name="Chen Z."/>
            <person name="Engels R."/>
            <person name="Freedman E."/>
            <person name="Gellesch M."/>
            <person name="Goldberg J."/>
            <person name="Griggs A."/>
            <person name="Gujja S."/>
            <person name="Heiman D."/>
            <person name="Hepburn T."/>
            <person name="Howarth C."/>
            <person name="Jen D."/>
            <person name="Larson L."/>
            <person name="Lewis B."/>
            <person name="Mehta T."/>
            <person name="Park D."/>
            <person name="Pearson M."/>
            <person name="Roberts A."/>
            <person name="Saif S."/>
            <person name="Shenoy N."/>
            <person name="Sisk P."/>
            <person name="Stolte C."/>
            <person name="Sykes S."/>
            <person name="Thomson T."/>
            <person name="Walk T."/>
            <person name="White J."/>
            <person name="Yandava C."/>
            <person name="Burger G."/>
            <person name="Gray M.W."/>
            <person name="Holland P.W.H."/>
            <person name="King N."/>
            <person name="Lang F.B.F."/>
            <person name="Roger A.J."/>
            <person name="Ruiz-Trillo I."/>
            <person name="Lander E."/>
            <person name="Nusbaum C."/>
        </authorList>
    </citation>
    <scope>NUCLEOTIDE SEQUENCE [LARGE SCALE GENOMIC DNA]</scope>
    <source>
        <strain evidence="2 3">DAOM BR117</strain>
    </source>
</reference>
<dbReference type="RefSeq" id="XP_016607512.1">
    <property type="nucleotide sequence ID" value="XM_016753921.1"/>
</dbReference>
<dbReference type="VEuPathDB" id="FungiDB:SPPG_05708"/>
<evidence type="ECO:0000256" key="1">
    <source>
        <dbReference type="SAM" id="MobiDB-lite"/>
    </source>
</evidence>
<evidence type="ECO:0000313" key="2">
    <source>
        <dbReference type="EMBL" id="KNC99472.1"/>
    </source>
</evidence>
<feature type="compositionally biased region" description="Low complexity" evidence="1">
    <location>
        <begin position="190"/>
        <end position="217"/>
    </location>
</feature>
<organism evidence="2 3">
    <name type="scientific">Spizellomyces punctatus (strain DAOM BR117)</name>
    <dbReference type="NCBI Taxonomy" id="645134"/>
    <lineage>
        <taxon>Eukaryota</taxon>
        <taxon>Fungi</taxon>
        <taxon>Fungi incertae sedis</taxon>
        <taxon>Chytridiomycota</taxon>
        <taxon>Chytridiomycota incertae sedis</taxon>
        <taxon>Chytridiomycetes</taxon>
        <taxon>Spizellomycetales</taxon>
        <taxon>Spizellomycetaceae</taxon>
        <taxon>Spizellomyces</taxon>
    </lineage>
</organism>
<dbReference type="InParanoid" id="A0A0L0HEE4"/>
<protein>
    <submittedName>
        <fullName evidence="2">Uncharacterized protein</fullName>
    </submittedName>
</protein>
<name>A0A0L0HEE4_SPIPD</name>
<dbReference type="AlphaFoldDB" id="A0A0L0HEE4"/>
<proteinExistence type="predicted"/>
<dbReference type="GeneID" id="27689067"/>